<name>A0ABW6A4U8_9BACT</name>
<reference evidence="10" key="1">
    <citation type="journal article" date="2019" name="Int. J. Syst. Evol. Microbiol.">
        <title>The Global Catalogue of Microorganisms (GCM) 10K type strain sequencing project: providing services to taxonomists for standard genome sequencing and annotation.</title>
        <authorList>
            <consortium name="The Broad Institute Genomics Platform"/>
            <consortium name="The Broad Institute Genome Sequencing Center for Infectious Disease"/>
            <person name="Wu L."/>
            <person name="Ma J."/>
        </authorList>
    </citation>
    <scope>NUCLEOTIDE SEQUENCE [LARGE SCALE GENOMIC DNA]</scope>
    <source>
        <strain evidence="10">KCTC 23299</strain>
    </source>
</reference>
<dbReference type="SUPFAM" id="SSF48452">
    <property type="entry name" value="TPR-like"/>
    <property type="match status" value="1"/>
</dbReference>
<dbReference type="RefSeq" id="WP_386095982.1">
    <property type="nucleotide sequence ID" value="NZ_JBHUOZ010000001.1"/>
</dbReference>
<protein>
    <submittedName>
        <fullName evidence="9">RagB/SusD family nutrient uptake outer membrane protein</fullName>
    </submittedName>
</protein>
<keyword evidence="4" id="KW-0472">Membrane</keyword>
<feature type="domain" description="SusD-like N-terminal" evidence="8">
    <location>
        <begin position="46"/>
        <end position="239"/>
    </location>
</feature>
<keyword evidence="5" id="KW-0998">Cell outer membrane</keyword>
<evidence type="ECO:0000256" key="4">
    <source>
        <dbReference type="ARBA" id="ARBA00023136"/>
    </source>
</evidence>
<dbReference type="InterPro" id="IPR033985">
    <property type="entry name" value="SusD-like_N"/>
</dbReference>
<dbReference type="Proteomes" id="UP001597511">
    <property type="component" value="Unassembled WGS sequence"/>
</dbReference>
<gene>
    <name evidence="9" type="ORF">ACFS6H_05260</name>
</gene>
<feature type="signal peptide" evidence="6">
    <location>
        <begin position="1"/>
        <end position="21"/>
    </location>
</feature>
<organism evidence="9 10">
    <name type="scientific">Terrimonas rubra</name>
    <dbReference type="NCBI Taxonomy" id="1035890"/>
    <lineage>
        <taxon>Bacteria</taxon>
        <taxon>Pseudomonadati</taxon>
        <taxon>Bacteroidota</taxon>
        <taxon>Chitinophagia</taxon>
        <taxon>Chitinophagales</taxon>
        <taxon>Chitinophagaceae</taxon>
        <taxon>Terrimonas</taxon>
    </lineage>
</organism>
<dbReference type="Gene3D" id="1.25.40.390">
    <property type="match status" value="1"/>
</dbReference>
<comment type="caution">
    <text evidence="9">The sequence shown here is derived from an EMBL/GenBank/DDBJ whole genome shotgun (WGS) entry which is preliminary data.</text>
</comment>
<evidence type="ECO:0000256" key="3">
    <source>
        <dbReference type="ARBA" id="ARBA00022729"/>
    </source>
</evidence>
<sequence length="488" mass="53815">MKFKYIKSTALVVVVSTVLFACQKKTVDDVTPIDQIPAETAIKEMADVTRAVNGVYGTLSPRRSVYINATISDEIRLGTGTEYRNVGNILFNWNHVSDSQDWRDGETGGVWTNLYTVIDRANRVLELMEPVPTPTAADVALKAQYKGEMLAMRAYAHLELLKLYSETAVYTADKLGIVVQTEYVKAPGSYKPVRTNQSAAVAQINTDLIDAKPLIPASFTNISRLTKNAVSALQAKLALHIRDWPNVITYSTEVINAQPVSTIATFPAIFQTRILAQNQSSEVVFKYNVVSGANLGSALGSLWQDVGAGAAVQATPAEKLQNTFDKVNDVRYATYFYQASPTSRVLIAKHGVNTGTNGENFSFDLKVIRTSELLLARAEAYAESTQPALANADLKKLRESRITGYTHTDVPAAGLVEAIYLERYKELCYEGHRYYDLRRRSLPIERTLADAGGLPASQTLQPTNTKYLLPIPQQERFANPTIQQNAGY</sequence>
<evidence type="ECO:0000259" key="7">
    <source>
        <dbReference type="Pfam" id="PF07980"/>
    </source>
</evidence>
<dbReference type="EMBL" id="JBHUOZ010000001">
    <property type="protein sequence ID" value="MFD2919112.1"/>
    <property type="molecule type" value="Genomic_DNA"/>
</dbReference>
<evidence type="ECO:0000259" key="8">
    <source>
        <dbReference type="Pfam" id="PF14322"/>
    </source>
</evidence>
<comment type="similarity">
    <text evidence="2">Belongs to the SusD family.</text>
</comment>
<evidence type="ECO:0000256" key="2">
    <source>
        <dbReference type="ARBA" id="ARBA00006275"/>
    </source>
</evidence>
<keyword evidence="10" id="KW-1185">Reference proteome</keyword>
<proteinExistence type="inferred from homology"/>
<evidence type="ECO:0000313" key="10">
    <source>
        <dbReference type="Proteomes" id="UP001597511"/>
    </source>
</evidence>
<evidence type="ECO:0000256" key="5">
    <source>
        <dbReference type="ARBA" id="ARBA00023237"/>
    </source>
</evidence>
<evidence type="ECO:0000256" key="1">
    <source>
        <dbReference type="ARBA" id="ARBA00004442"/>
    </source>
</evidence>
<comment type="subcellular location">
    <subcellularLocation>
        <location evidence="1">Cell outer membrane</location>
    </subcellularLocation>
</comment>
<accession>A0ABW6A4U8</accession>
<dbReference type="InterPro" id="IPR011990">
    <property type="entry name" value="TPR-like_helical_dom_sf"/>
</dbReference>
<dbReference type="Pfam" id="PF07980">
    <property type="entry name" value="SusD_RagB"/>
    <property type="match status" value="1"/>
</dbReference>
<dbReference type="PROSITE" id="PS51257">
    <property type="entry name" value="PROKAR_LIPOPROTEIN"/>
    <property type="match status" value="1"/>
</dbReference>
<feature type="domain" description="RagB/SusD" evidence="7">
    <location>
        <begin position="313"/>
        <end position="488"/>
    </location>
</feature>
<dbReference type="Pfam" id="PF14322">
    <property type="entry name" value="SusD-like_3"/>
    <property type="match status" value="1"/>
</dbReference>
<keyword evidence="3 6" id="KW-0732">Signal</keyword>
<feature type="chain" id="PRO_5045301102" evidence="6">
    <location>
        <begin position="22"/>
        <end position="488"/>
    </location>
</feature>
<dbReference type="InterPro" id="IPR012944">
    <property type="entry name" value="SusD_RagB_dom"/>
</dbReference>
<evidence type="ECO:0000256" key="6">
    <source>
        <dbReference type="SAM" id="SignalP"/>
    </source>
</evidence>
<evidence type="ECO:0000313" key="9">
    <source>
        <dbReference type="EMBL" id="MFD2919112.1"/>
    </source>
</evidence>